<feature type="domain" description="SAND" evidence="14">
    <location>
        <begin position="1325"/>
        <end position="1412"/>
    </location>
</feature>
<dbReference type="PROSITE" id="PS51805">
    <property type="entry name" value="EPHD"/>
    <property type="match status" value="1"/>
</dbReference>
<feature type="compositionally biased region" description="Low complexity" evidence="10">
    <location>
        <begin position="1102"/>
        <end position="1116"/>
    </location>
</feature>
<dbReference type="SUPFAM" id="SSF63763">
    <property type="entry name" value="SAND domain-like"/>
    <property type="match status" value="3"/>
</dbReference>
<name>A0AAW1R2F4_9CHLO</name>
<feature type="region of interest" description="Disordered" evidence="10">
    <location>
        <begin position="1436"/>
        <end position="1456"/>
    </location>
</feature>
<evidence type="ECO:0000313" key="17">
    <source>
        <dbReference type="EMBL" id="KAK9827616.1"/>
    </source>
</evidence>
<evidence type="ECO:0000313" key="18">
    <source>
        <dbReference type="Proteomes" id="UP001445335"/>
    </source>
</evidence>
<dbReference type="InterPro" id="IPR019786">
    <property type="entry name" value="Zinc_finger_PHD-type_CS"/>
</dbReference>
<dbReference type="GO" id="GO:0005634">
    <property type="term" value="C:nucleus"/>
    <property type="evidence" value="ECO:0007669"/>
    <property type="project" value="UniProtKB-UniRule"/>
</dbReference>
<evidence type="ECO:0000256" key="2">
    <source>
        <dbReference type="ARBA" id="ARBA00022679"/>
    </source>
</evidence>
<evidence type="ECO:0000256" key="8">
    <source>
        <dbReference type="PROSITE-ProRule" id="PRU00146"/>
    </source>
</evidence>
<keyword evidence="3" id="KW-0949">S-adenosyl-L-methionine</keyword>
<reference evidence="17 18" key="1">
    <citation type="journal article" date="2024" name="Nat. Commun.">
        <title>Phylogenomics reveals the evolutionary origins of lichenization in chlorophyte algae.</title>
        <authorList>
            <person name="Puginier C."/>
            <person name="Libourel C."/>
            <person name="Otte J."/>
            <person name="Skaloud P."/>
            <person name="Haon M."/>
            <person name="Grisel S."/>
            <person name="Petersen M."/>
            <person name="Berrin J.G."/>
            <person name="Delaux P.M."/>
            <person name="Dal Grande F."/>
            <person name="Keller J."/>
        </authorList>
    </citation>
    <scope>NUCLEOTIDE SEQUENCE [LARGE SCALE GENOMIC DNA]</scope>
    <source>
        <strain evidence="17 18">SAG 245.80</strain>
    </source>
</reference>
<dbReference type="Gene3D" id="2.170.270.10">
    <property type="entry name" value="SET domain"/>
    <property type="match status" value="1"/>
</dbReference>
<feature type="domain" description="HMG box" evidence="12">
    <location>
        <begin position="282"/>
        <end position="350"/>
    </location>
</feature>
<dbReference type="InterPro" id="IPR003616">
    <property type="entry name" value="Post-SET_dom"/>
</dbReference>
<evidence type="ECO:0000256" key="7">
    <source>
        <dbReference type="ARBA" id="ARBA00022853"/>
    </source>
</evidence>
<dbReference type="SUPFAM" id="SSF82199">
    <property type="entry name" value="SET domain"/>
    <property type="match status" value="1"/>
</dbReference>
<proteinExistence type="predicted"/>
<dbReference type="SUPFAM" id="SSF63748">
    <property type="entry name" value="Tudor/PWWP/MBT"/>
    <property type="match status" value="1"/>
</dbReference>
<feature type="domain" description="PHD-type" evidence="11">
    <location>
        <begin position="194"/>
        <end position="250"/>
    </location>
</feature>
<feature type="region of interest" description="Disordered" evidence="10">
    <location>
        <begin position="1545"/>
        <end position="1613"/>
    </location>
</feature>
<dbReference type="Gene3D" id="1.10.30.10">
    <property type="entry name" value="High mobility group box domain"/>
    <property type="match status" value="1"/>
</dbReference>
<dbReference type="InterPro" id="IPR000770">
    <property type="entry name" value="SAND_dom"/>
</dbReference>
<dbReference type="InterPro" id="IPR009071">
    <property type="entry name" value="HMG_box_dom"/>
</dbReference>
<dbReference type="EMBL" id="JALJOU010000057">
    <property type="protein sequence ID" value="KAK9827616.1"/>
    <property type="molecule type" value="Genomic_DNA"/>
</dbReference>
<dbReference type="GO" id="GO:0032259">
    <property type="term" value="P:methylation"/>
    <property type="evidence" value="ECO:0007669"/>
    <property type="project" value="UniProtKB-KW"/>
</dbReference>
<dbReference type="InterPro" id="IPR034732">
    <property type="entry name" value="EPHD"/>
</dbReference>
<feature type="domain" description="SAND" evidence="14">
    <location>
        <begin position="492"/>
        <end position="587"/>
    </location>
</feature>
<dbReference type="Gene3D" id="3.30.40.10">
    <property type="entry name" value="Zinc/RING finger domain, C3HC4 (zinc finger)"/>
    <property type="match status" value="3"/>
</dbReference>
<dbReference type="InterPro" id="IPR013083">
    <property type="entry name" value="Znf_RING/FYVE/PHD"/>
</dbReference>
<dbReference type="Pfam" id="PF13832">
    <property type="entry name" value="zf-HC5HC2H_2"/>
    <property type="match status" value="1"/>
</dbReference>
<dbReference type="InterPro" id="IPR001214">
    <property type="entry name" value="SET_dom"/>
</dbReference>
<keyword evidence="5 8" id="KW-0863">Zinc-finger</keyword>
<dbReference type="InterPro" id="IPR010919">
    <property type="entry name" value="SAND-like_dom_sf"/>
</dbReference>
<dbReference type="GO" id="GO:0008270">
    <property type="term" value="F:zinc ion binding"/>
    <property type="evidence" value="ECO:0007669"/>
    <property type="project" value="UniProtKB-KW"/>
</dbReference>
<evidence type="ECO:0000259" key="12">
    <source>
        <dbReference type="PROSITE" id="PS50118"/>
    </source>
</evidence>
<evidence type="ECO:0000256" key="1">
    <source>
        <dbReference type="ARBA" id="ARBA00022603"/>
    </source>
</evidence>
<feature type="DNA-binding region" description="HMG box" evidence="9">
    <location>
        <begin position="282"/>
        <end position="350"/>
    </location>
</feature>
<keyword evidence="18" id="KW-1185">Reference proteome</keyword>
<feature type="domain" description="PHD-type" evidence="16">
    <location>
        <begin position="716"/>
        <end position="834"/>
    </location>
</feature>
<feature type="compositionally biased region" description="Pro residues" evidence="10">
    <location>
        <begin position="377"/>
        <end position="393"/>
    </location>
</feature>
<dbReference type="GO" id="GO:0008168">
    <property type="term" value="F:methyltransferase activity"/>
    <property type="evidence" value="ECO:0007669"/>
    <property type="project" value="UniProtKB-KW"/>
</dbReference>
<evidence type="ECO:0000256" key="5">
    <source>
        <dbReference type="ARBA" id="ARBA00022771"/>
    </source>
</evidence>
<evidence type="ECO:0000259" key="15">
    <source>
        <dbReference type="PROSITE" id="PS50868"/>
    </source>
</evidence>
<feature type="domain" description="PHD-type" evidence="11">
    <location>
        <begin position="658"/>
        <end position="710"/>
    </location>
</feature>
<feature type="compositionally biased region" description="Gly residues" evidence="10">
    <location>
        <begin position="468"/>
        <end position="485"/>
    </location>
</feature>
<dbReference type="SUPFAM" id="SSF47095">
    <property type="entry name" value="HMG-box"/>
    <property type="match status" value="1"/>
</dbReference>
<dbReference type="PROSITE" id="PS50016">
    <property type="entry name" value="ZF_PHD_2"/>
    <property type="match status" value="2"/>
</dbReference>
<keyword evidence="1" id="KW-0489">Methyltransferase</keyword>
<dbReference type="CDD" id="cd00084">
    <property type="entry name" value="HMG-box_SF"/>
    <property type="match status" value="1"/>
</dbReference>
<feature type="domain" description="SET" evidence="13">
    <location>
        <begin position="1631"/>
        <end position="1747"/>
    </location>
</feature>
<dbReference type="CDD" id="cd20404">
    <property type="entry name" value="Tudor_Agenet_AtEML-like"/>
    <property type="match status" value="2"/>
</dbReference>
<dbReference type="Pfam" id="PF00856">
    <property type="entry name" value="SET"/>
    <property type="match status" value="1"/>
</dbReference>
<feature type="region of interest" description="Disordered" evidence="10">
    <location>
        <begin position="915"/>
        <end position="963"/>
    </location>
</feature>
<dbReference type="InterPro" id="IPR019787">
    <property type="entry name" value="Znf_PHD-finger"/>
</dbReference>
<dbReference type="Proteomes" id="UP001445335">
    <property type="component" value="Unassembled WGS sequence"/>
</dbReference>
<dbReference type="PANTHER" id="PTHR13793">
    <property type="entry name" value="PHD FINGER PROTEINS"/>
    <property type="match status" value="1"/>
</dbReference>
<dbReference type="CDD" id="cd10518">
    <property type="entry name" value="SET_SETD1-like"/>
    <property type="match status" value="1"/>
</dbReference>
<evidence type="ECO:0008006" key="19">
    <source>
        <dbReference type="Google" id="ProtNLM"/>
    </source>
</evidence>
<keyword evidence="4" id="KW-0479">Metal-binding</keyword>
<keyword evidence="9" id="KW-0539">Nucleus</keyword>
<keyword evidence="7" id="KW-0156">Chromatin regulator</keyword>
<gene>
    <name evidence="17" type="ORF">WJX81_006673</name>
</gene>
<feature type="domain" description="Post-SET" evidence="15">
    <location>
        <begin position="1755"/>
        <end position="1771"/>
    </location>
</feature>
<feature type="region of interest" description="Disordered" evidence="10">
    <location>
        <begin position="555"/>
        <end position="576"/>
    </location>
</feature>
<dbReference type="Gene3D" id="2.30.30.140">
    <property type="match status" value="2"/>
</dbReference>
<evidence type="ECO:0000259" key="16">
    <source>
        <dbReference type="PROSITE" id="PS51805"/>
    </source>
</evidence>
<evidence type="ECO:0000256" key="6">
    <source>
        <dbReference type="ARBA" id="ARBA00022833"/>
    </source>
</evidence>
<organism evidence="17 18">
    <name type="scientific">Elliptochloris bilobata</name>
    <dbReference type="NCBI Taxonomy" id="381761"/>
    <lineage>
        <taxon>Eukaryota</taxon>
        <taxon>Viridiplantae</taxon>
        <taxon>Chlorophyta</taxon>
        <taxon>core chlorophytes</taxon>
        <taxon>Trebouxiophyceae</taxon>
        <taxon>Trebouxiophyceae incertae sedis</taxon>
        <taxon>Elliptochloris clade</taxon>
        <taxon>Elliptochloris</taxon>
    </lineage>
</organism>
<evidence type="ECO:0000259" key="14">
    <source>
        <dbReference type="PROSITE" id="PS50864"/>
    </source>
</evidence>
<feature type="region of interest" description="Disordered" evidence="10">
    <location>
        <begin position="373"/>
        <end position="495"/>
    </location>
</feature>
<dbReference type="InterPro" id="IPR011011">
    <property type="entry name" value="Znf_FYVE_PHD"/>
</dbReference>
<dbReference type="InterPro" id="IPR001965">
    <property type="entry name" value="Znf_PHD"/>
</dbReference>
<dbReference type="SMART" id="SM00398">
    <property type="entry name" value="HMG"/>
    <property type="match status" value="1"/>
</dbReference>
<comment type="caution">
    <text evidence="17">The sequence shown here is derived from an EMBL/GenBank/DDBJ whole genome shotgun (WGS) entry which is preliminary data.</text>
</comment>
<keyword evidence="2" id="KW-0808">Transferase</keyword>
<dbReference type="GO" id="GO:0006325">
    <property type="term" value="P:chromatin organization"/>
    <property type="evidence" value="ECO:0007669"/>
    <property type="project" value="UniProtKB-KW"/>
</dbReference>
<evidence type="ECO:0000259" key="13">
    <source>
        <dbReference type="PROSITE" id="PS50280"/>
    </source>
</evidence>
<accession>A0AAW1R2F4</accession>
<dbReference type="PROSITE" id="PS50118">
    <property type="entry name" value="HMG_BOX_2"/>
    <property type="match status" value="1"/>
</dbReference>
<feature type="compositionally biased region" description="Gly residues" evidence="10">
    <location>
        <begin position="1588"/>
        <end position="1607"/>
    </location>
</feature>
<feature type="region of interest" description="Disordered" evidence="10">
    <location>
        <begin position="1097"/>
        <end position="1160"/>
    </location>
</feature>
<dbReference type="SMART" id="SM00249">
    <property type="entry name" value="PHD"/>
    <property type="match status" value="3"/>
</dbReference>
<evidence type="ECO:0000259" key="11">
    <source>
        <dbReference type="PROSITE" id="PS50016"/>
    </source>
</evidence>
<dbReference type="SUPFAM" id="SSF57903">
    <property type="entry name" value="FYVE/PHD zinc finger"/>
    <property type="match status" value="2"/>
</dbReference>
<feature type="compositionally biased region" description="Acidic residues" evidence="10">
    <location>
        <begin position="445"/>
        <end position="454"/>
    </location>
</feature>
<sequence length="1771" mass="188566">MLRDHGRELRGGGDVRYVDAGGAGAHCGQAPGEAHYPLQSFRRGHLVLARNVNRSERYWPAVVVDPARDVPERVRQIMQPGKLCLMFYGPAANKLGRRDICWASEADVLPLGERLEDLRSHRRRPGDAPFEDAVREALLVERGLAHPLEGAPAEEEAAPAPCVSCEAARSDWEVRHSGEMGGRCTRCQRLYDKGNYCPVCNRTWTMSDCNMVGCDSCDFWVHDHCDPGAAVALAAGSEDVPYQCPRCVAAEDPPARGTWGPAAQAQLAKLREVRQALRDSEPRRPRTSFQLFVMDVHRVHGARMAQYSPDEVAHKVREAWRAMAPERAAPYEAAVAKEREAWEVSRVAYARLQQRYQALHLAAQQAGLIDAEGVIQEPPPPPRPPPRRPPPPRSAAGSDGGSRGRSAATSDDNLGVSGGSRGTRNRARAAQSGLSGRKRERAPSEEDWSSEEDSPPPQPRRPPLGGSRARGGRGGGGGIGGGRASAGGATSGEDIDEDSIELPVVCGDKRGTFLLGCQRVVCDCAECARKARGDRELTCTQFEVHSGAGAAKKWKSSMRVRPGGAPEVPAGGPGMPVGKWLELRGLDVRGSRGPGSGAGAGVVSAGAPRSAAAAAPAARVKAEERAAAAAAANGGVPYEPWLAVARGEYQAVKVRWAGDRCSVCDSDVDFDTDQLMSCDACGLTVHQSCYGVAELPGVDDMWLCRACELKEEGAPAPQCCLCPVNGGALKPAEEEGLWCHVTCMQWVPEVTVADTTTMEPVSHIYSIVRDRWELMCCFCKQRMGAKIQCTSCYTAYHPLCARIAGMRMEILDSGDGREGPDAPVRMVSYCPRHCTARPELSGVAPLAPEDAAAAAGDDGNGLWNAQPFRQPPAVPIPQCAAGCARAQPLEDGWERASHGTGVGFSSHAGFWMPTRPPPPPPRAALDAYGDPNPGRTRRAAARAPRRHGRPGEDGDGDSGPMDISIREPELARLEPLAPGVPESVPVVCAGRTGLLHVRTQRVAYVGGEVSASRFETLCGKGDAKKWKTSIWLAGENNSQEMVMQDWLAERKLDRKALAALAANAAAVEAYADHARCEVAAVLDDLVDAVMVAGAGQGKRARGAGAAQRPSAAPDAKPAMGLEEELRRRMTGAQEVADEDAEGAKPGFYPEPDPDAPDAAPRRRAEVVGARVRVEWPDDEDWYEAVVRAYSAATRRHNLWYPYDEQAEWLDLGTEEAAGRLIWLTDTDAVRPSVADAAAACAAAEARAAAGGGPGGDAAIGWRIGVWWRDDQCFYYGCVDAYDAGAGKHLVHYDDDVREWLDLRKERVDWQQGPPEEEQAPQQAAGLTAAAARLRKPDGPSGVGVCCNGLRGAFDALRVVITLGNGKRVSPTEFERLAGKAASKKWKASLRVDKGGGVPGRTIGDWLIDAGLDTPKAARPKAPSLNALRRRQGTHMRAGAGRAADAGVGAGGSGKPGHREGCLCVICKQARRTGRLWAGMGTGGPAVWAPSGGARGSPQQRVGKRAYVRACPQLLGGPLRTPLWALPPSRAWAPADYLAAHASAAAAADPDSDPRCNPSTESEAGPDALTAELAPGDGADAMAVSGDESNGGGGGGGGGGDGRGGNGGKAARERKSLTAKERLELCRLTEAARVTFGKSGIHGWGLFARAPLAQDSMVIEYRGELVRRATADARERRYRAAGRDCYLFNVNAGTVVDATQRGTIGRFTNHCCAPSMYTRVLDVDGAPRLAFFARTDIRPGQELTYDYRFKEEAGEDKLPCGCGAPNCRGYLN</sequence>
<dbReference type="InterPro" id="IPR046341">
    <property type="entry name" value="SET_dom_sf"/>
</dbReference>
<dbReference type="SMART" id="SM00508">
    <property type="entry name" value="PostSET"/>
    <property type="match status" value="1"/>
</dbReference>
<dbReference type="PROSITE" id="PS01359">
    <property type="entry name" value="ZF_PHD_1"/>
    <property type="match status" value="1"/>
</dbReference>
<dbReference type="InterPro" id="IPR036910">
    <property type="entry name" value="HMG_box_dom_sf"/>
</dbReference>
<keyword evidence="9" id="KW-0238">DNA-binding</keyword>
<dbReference type="GO" id="GO:0003677">
    <property type="term" value="F:DNA binding"/>
    <property type="evidence" value="ECO:0007669"/>
    <property type="project" value="UniProtKB-UniRule"/>
</dbReference>
<evidence type="ECO:0000256" key="3">
    <source>
        <dbReference type="ARBA" id="ARBA00022691"/>
    </source>
</evidence>
<feature type="compositionally biased region" description="Basic residues" evidence="10">
    <location>
        <begin position="935"/>
        <end position="948"/>
    </location>
</feature>
<dbReference type="PROSITE" id="PS50864">
    <property type="entry name" value="SAND"/>
    <property type="match status" value="2"/>
</dbReference>
<dbReference type="PROSITE" id="PS50280">
    <property type="entry name" value="SET"/>
    <property type="match status" value="1"/>
</dbReference>
<evidence type="ECO:0000256" key="4">
    <source>
        <dbReference type="ARBA" id="ARBA00022723"/>
    </source>
</evidence>
<dbReference type="Gene3D" id="3.10.390.10">
    <property type="entry name" value="SAND domain-like"/>
    <property type="match status" value="2"/>
</dbReference>
<dbReference type="SMART" id="SM00317">
    <property type="entry name" value="SET"/>
    <property type="match status" value="1"/>
</dbReference>
<protein>
    <recommendedName>
        <fullName evidence="19">Histone-lysine N-methyltransferase</fullName>
    </recommendedName>
</protein>
<dbReference type="Pfam" id="PF13831">
    <property type="entry name" value="PHD_2"/>
    <property type="match status" value="1"/>
</dbReference>
<evidence type="ECO:0000256" key="10">
    <source>
        <dbReference type="SAM" id="MobiDB-lite"/>
    </source>
</evidence>
<feature type="compositionally biased region" description="Low complexity" evidence="10">
    <location>
        <begin position="1437"/>
        <end position="1446"/>
    </location>
</feature>
<dbReference type="Pfam" id="PF00505">
    <property type="entry name" value="HMG_box"/>
    <property type="match status" value="1"/>
</dbReference>
<keyword evidence="6" id="KW-0862">Zinc</keyword>
<evidence type="ECO:0000256" key="9">
    <source>
        <dbReference type="PROSITE-ProRule" id="PRU00267"/>
    </source>
</evidence>
<dbReference type="InterPro" id="IPR050701">
    <property type="entry name" value="Histone_Mod_Regulator"/>
</dbReference>
<dbReference type="GO" id="GO:0006357">
    <property type="term" value="P:regulation of transcription by RNA polymerase II"/>
    <property type="evidence" value="ECO:0007669"/>
    <property type="project" value="TreeGrafter"/>
</dbReference>
<dbReference type="PROSITE" id="PS50868">
    <property type="entry name" value="POST_SET"/>
    <property type="match status" value="1"/>
</dbReference>
<dbReference type="PANTHER" id="PTHR13793:SF107">
    <property type="entry name" value="BROMODOMAIN-CONTAINING PROTEIN HOMOLOG"/>
    <property type="match status" value="1"/>
</dbReference>